<keyword evidence="5" id="KW-0472">Membrane</keyword>
<keyword evidence="5" id="KW-1133">Transmembrane helix</keyword>
<gene>
    <name evidence="7" type="ORF">BaRGS_00001769</name>
</gene>
<evidence type="ECO:0000256" key="1">
    <source>
        <dbReference type="ARBA" id="ARBA00022737"/>
    </source>
</evidence>
<protein>
    <recommendedName>
        <fullName evidence="6">CUB domain-containing protein</fullName>
    </recommendedName>
</protein>
<feature type="transmembrane region" description="Helical" evidence="5">
    <location>
        <begin position="225"/>
        <end position="248"/>
    </location>
</feature>
<evidence type="ECO:0000313" key="7">
    <source>
        <dbReference type="EMBL" id="KAK7506918.1"/>
    </source>
</evidence>
<keyword evidence="2" id="KW-1015">Disulfide bond</keyword>
<dbReference type="PANTHER" id="PTHR24251:SF37">
    <property type="entry name" value="CUB DOMAIN-CONTAINING PROTEIN"/>
    <property type="match status" value="1"/>
</dbReference>
<dbReference type="PROSITE" id="PS01180">
    <property type="entry name" value="CUB"/>
    <property type="match status" value="1"/>
</dbReference>
<evidence type="ECO:0000259" key="6">
    <source>
        <dbReference type="PROSITE" id="PS01180"/>
    </source>
</evidence>
<name>A0ABD0M586_9CAEN</name>
<evidence type="ECO:0000313" key="8">
    <source>
        <dbReference type="Proteomes" id="UP001519460"/>
    </source>
</evidence>
<keyword evidence="5" id="KW-0812">Transmembrane</keyword>
<dbReference type="FunFam" id="2.60.120.290:FF:000005">
    <property type="entry name" value="Procollagen C-endopeptidase enhancer 1"/>
    <property type="match status" value="1"/>
</dbReference>
<dbReference type="CDD" id="cd00041">
    <property type="entry name" value="CUB"/>
    <property type="match status" value="1"/>
</dbReference>
<evidence type="ECO:0000256" key="2">
    <source>
        <dbReference type="ARBA" id="ARBA00023157"/>
    </source>
</evidence>
<evidence type="ECO:0000256" key="5">
    <source>
        <dbReference type="SAM" id="Phobius"/>
    </source>
</evidence>
<keyword evidence="8" id="KW-1185">Reference proteome</keyword>
<feature type="region of interest" description="Disordered" evidence="4">
    <location>
        <begin position="342"/>
        <end position="375"/>
    </location>
</feature>
<sequence>MYIASVVSELSSLLDGNTRHCESIALQFRARKDNTLFDSDRLGDPLYSTVVLCPVIAVDVMGQCSTDYYGGGEPLELQASPHMSGNIYSPNYPSLYDDDAHCRWSLTTYDPGYVIRLTVMDIELEESFSENCPYDYVQVFDGRTSYQRDSPLLKKFCSDDVYKIYSSGRYMFIEFKSDSSISHKGFHFSFQAVHRSQVPSTTSARPTTTTSHYDEGWHSSINTGALIGGLVGGMLVLFVFCALCRYYMRSNQTSRMARTTYLGPPATTTTSAAASQFSSPHTIYQNNNAVFMMTQPANGSAPAIYHPGAYAGVTNLAYSSAGDAPPSYFSVQHSSTTSIVQPGVISPSAPPPAAPPPTYTEAMKLSHPPSTPTPE</sequence>
<dbReference type="Proteomes" id="UP001519460">
    <property type="component" value="Unassembled WGS sequence"/>
</dbReference>
<organism evidence="7 8">
    <name type="scientific">Batillaria attramentaria</name>
    <dbReference type="NCBI Taxonomy" id="370345"/>
    <lineage>
        <taxon>Eukaryota</taxon>
        <taxon>Metazoa</taxon>
        <taxon>Spiralia</taxon>
        <taxon>Lophotrochozoa</taxon>
        <taxon>Mollusca</taxon>
        <taxon>Gastropoda</taxon>
        <taxon>Caenogastropoda</taxon>
        <taxon>Sorbeoconcha</taxon>
        <taxon>Cerithioidea</taxon>
        <taxon>Batillariidae</taxon>
        <taxon>Batillaria</taxon>
    </lineage>
</organism>
<accession>A0ABD0M586</accession>
<comment type="caution">
    <text evidence="3">Lacks conserved residue(s) required for the propagation of feature annotation.</text>
</comment>
<dbReference type="SMART" id="SM00042">
    <property type="entry name" value="CUB"/>
    <property type="match status" value="1"/>
</dbReference>
<dbReference type="InterPro" id="IPR000859">
    <property type="entry name" value="CUB_dom"/>
</dbReference>
<reference evidence="7 8" key="1">
    <citation type="journal article" date="2023" name="Sci. Data">
        <title>Genome assembly of the Korean intertidal mud-creeper Batillaria attramentaria.</title>
        <authorList>
            <person name="Patra A.K."/>
            <person name="Ho P.T."/>
            <person name="Jun S."/>
            <person name="Lee S.J."/>
            <person name="Kim Y."/>
            <person name="Won Y.J."/>
        </authorList>
    </citation>
    <scope>NUCLEOTIDE SEQUENCE [LARGE SCALE GENOMIC DNA]</scope>
    <source>
        <strain evidence="7">Wonlab-2016</strain>
    </source>
</reference>
<feature type="domain" description="CUB" evidence="6">
    <location>
        <begin position="64"/>
        <end position="193"/>
    </location>
</feature>
<evidence type="ECO:0000256" key="4">
    <source>
        <dbReference type="SAM" id="MobiDB-lite"/>
    </source>
</evidence>
<dbReference type="EMBL" id="JACVVK020000005">
    <property type="protein sequence ID" value="KAK7506918.1"/>
    <property type="molecule type" value="Genomic_DNA"/>
</dbReference>
<dbReference type="Pfam" id="PF00431">
    <property type="entry name" value="CUB"/>
    <property type="match status" value="1"/>
</dbReference>
<dbReference type="AlphaFoldDB" id="A0ABD0M586"/>
<evidence type="ECO:0000256" key="3">
    <source>
        <dbReference type="PROSITE-ProRule" id="PRU00059"/>
    </source>
</evidence>
<proteinExistence type="predicted"/>
<dbReference type="PANTHER" id="PTHR24251">
    <property type="entry name" value="OVOCHYMASE-RELATED"/>
    <property type="match status" value="1"/>
</dbReference>
<dbReference type="InterPro" id="IPR035914">
    <property type="entry name" value="Sperma_CUB_dom_sf"/>
</dbReference>
<dbReference type="SUPFAM" id="SSF49854">
    <property type="entry name" value="Spermadhesin, CUB domain"/>
    <property type="match status" value="1"/>
</dbReference>
<dbReference type="Gene3D" id="2.60.120.290">
    <property type="entry name" value="Spermadhesin, CUB domain"/>
    <property type="match status" value="1"/>
</dbReference>
<keyword evidence="1" id="KW-0677">Repeat</keyword>
<feature type="compositionally biased region" description="Pro residues" evidence="4">
    <location>
        <begin position="348"/>
        <end position="358"/>
    </location>
</feature>
<comment type="caution">
    <text evidence="7">The sequence shown here is derived from an EMBL/GenBank/DDBJ whole genome shotgun (WGS) entry which is preliminary data.</text>
</comment>